<dbReference type="SUPFAM" id="SSF53335">
    <property type="entry name" value="S-adenosyl-L-methionine-dependent methyltransferases"/>
    <property type="match status" value="1"/>
</dbReference>
<evidence type="ECO:0000313" key="2">
    <source>
        <dbReference type="EMBL" id="GHI85742.1"/>
    </source>
</evidence>
<keyword evidence="3" id="KW-1185">Reference proteome</keyword>
<dbReference type="AlphaFoldDB" id="A0A919LFB7"/>
<proteinExistence type="predicted"/>
<gene>
    <name evidence="2" type="ORF">Sxan_31060</name>
</gene>
<dbReference type="InterPro" id="IPR029063">
    <property type="entry name" value="SAM-dependent_MTases_sf"/>
</dbReference>
<dbReference type="Gene3D" id="3.40.50.150">
    <property type="entry name" value="Vaccinia Virus protein VP39"/>
    <property type="match status" value="1"/>
</dbReference>
<dbReference type="Proteomes" id="UP000600026">
    <property type="component" value="Unassembled WGS sequence"/>
</dbReference>
<dbReference type="InterPro" id="IPR013216">
    <property type="entry name" value="Methyltransf_11"/>
</dbReference>
<dbReference type="EMBL" id="BNEE01000006">
    <property type="protein sequence ID" value="GHI85742.1"/>
    <property type="molecule type" value="Genomic_DNA"/>
</dbReference>
<protein>
    <recommendedName>
        <fullName evidence="1">Methyltransferase type 11 domain-containing protein</fullName>
    </recommendedName>
</protein>
<evidence type="ECO:0000259" key="1">
    <source>
        <dbReference type="Pfam" id="PF08241"/>
    </source>
</evidence>
<feature type="domain" description="Methyltransferase type 11" evidence="1">
    <location>
        <begin position="5"/>
        <end position="79"/>
    </location>
</feature>
<dbReference type="GO" id="GO:0008757">
    <property type="term" value="F:S-adenosylmethionine-dependent methyltransferase activity"/>
    <property type="evidence" value="ECO:0007669"/>
    <property type="project" value="InterPro"/>
</dbReference>
<name>A0A919LFB7_9ACTN</name>
<comment type="caution">
    <text evidence="2">The sequence shown here is derived from an EMBL/GenBank/DDBJ whole genome shotgun (WGS) entry which is preliminary data.</text>
</comment>
<evidence type="ECO:0000313" key="3">
    <source>
        <dbReference type="Proteomes" id="UP000600026"/>
    </source>
</evidence>
<accession>A0A919LFB7</accession>
<sequence>MGGAGAVLGVDVTHAMLTAAATIGRSGCGHLLLADCTRLPLPGACVHGIFAAGLLDHLPRPHDALREWARVSAADGTLLLFHPSDRAERAARHGRPLDPDDLLAEPNLRQALESTGWRLTLYEDAAQHFVARATPASAGVMVRR</sequence>
<dbReference type="Pfam" id="PF08241">
    <property type="entry name" value="Methyltransf_11"/>
    <property type="match status" value="1"/>
</dbReference>
<reference evidence="2" key="1">
    <citation type="submission" date="2020-09" db="EMBL/GenBank/DDBJ databases">
        <title>Whole genome shotgun sequence of Streptomyces xanthophaeus NBRC 12829.</title>
        <authorList>
            <person name="Komaki H."/>
            <person name="Tamura T."/>
        </authorList>
    </citation>
    <scope>NUCLEOTIDE SEQUENCE</scope>
    <source>
        <strain evidence="2">NBRC 12829</strain>
    </source>
</reference>
<organism evidence="2 3">
    <name type="scientific">Streptomyces xanthophaeus</name>
    <dbReference type="NCBI Taxonomy" id="67385"/>
    <lineage>
        <taxon>Bacteria</taxon>
        <taxon>Bacillati</taxon>
        <taxon>Actinomycetota</taxon>
        <taxon>Actinomycetes</taxon>
        <taxon>Kitasatosporales</taxon>
        <taxon>Streptomycetaceae</taxon>
        <taxon>Streptomyces</taxon>
    </lineage>
</organism>